<dbReference type="InterPro" id="IPR029057">
    <property type="entry name" value="PRTase-like"/>
</dbReference>
<dbReference type="InterPro" id="IPR000836">
    <property type="entry name" value="PRTase_dom"/>
</dbReference>
<dbReference type="Proteomes" id="UP001212152">
    <property type="component" value="Unassembled WGS sequence"/>
</dbReference>
<evidence type="ECO:0000313" key="3">
    <source>
        <dbReference type="Proteomes" id="UP001212152"/>
    </source>
</evidence>
<keyword evidence="3" id="KW-1185">Reference proteome</keyword>
<gene>
    <name evidence="2" type="ORF">HDU87_006391</name>
</gene>
<comment type="caution">
    <text evidence="2">The sequence shown here is derived from an EMBL/GenBank/DDBJ whole genome shotgun (WGS) entry which is preliminary data.</text>
</comment>
<dbReference type="EMBL" id="JADGJQ010000055">
    <property type="protein sequence ID" value="KAJ3175156.1"/>
    <property type="molecule type" value="Genomic_DNA"/>
</dbReference>
<dbReference type="Gene3D" id="3.30.1310.20">
    <property type="entry name" value="PRTase-like"/>
    <property type="match status" value="1"/>
</dbReference>
<reference evidence="2" key="1">
    <citation type="submission" date="2020-05" db="EMBL/GenBank/DDBJ databases">
        <title>Phylogenomic resolution of chytrid fungi.</title>
        <authorList>
            <person name="Stajich J.E."/>
            <person name="Amses K."/>
            <person name="Simmons R."/>
            <person name="Seto K."/>
            <person name="Myers J."/>
            <person name="Bonds A."/>
            <person name="Quandt C.A."/>
            <person name="Barry K."/>
            <person name="Liu P."/>
            <person name="Grigoriev I."/>
            <person name="Longcore J.E."/>
            <person name="James T.Y."/>
        </authorList>
    </citation>
    <scope>NUCLEOTIDE SEQUENCE</scope>
    <source>
        <strain evidence="2">JEL0379</strain>
    </source>
</reference>
<sequence length="228" mass="24690">MFGFHPKPLVHDRIDAGRQLVRHSAIAAYRNRADAIILGLPRGGVPVAYEIAAALNVPLDLMLVRKLGTPGHEEYAMGAIAMGGIVYVDPRLRYDVHESDLKRVIQEESAELNRRNSHYRGAKPYPNLTGKHVLLVDDGIATGATMRAAALAVRKLQPARIIIAAPVGAPDSVRALGDVADEMVCLHQPPSFASVGSWYGTFPQTEDEEVLGLLAKAERFGSASTDEH</sequence>
<evidence type="ECO:0000259" key="1">
    <source>
        <dbReference type="Pfam" id="PF00156"/>
    </source>
</evidence>
<name>A0AAD5TKU7_9FUNG</name>
<proteinExistence type="predicted"/>
<evidence type="ECO:0000313" key="2">
    <source>
        <dbReference type="EMBL" id="KAJ3175156.1"/>
    </source>
</evidence>
<dbReference type="Pfam" id="PF00156">
    <property type="entry name" value="Pribosyltran"/>
    <property type="match status" value="1"/>
</dbReference>
<dbReference type="AlphaFoldDB" id="A0AAD5TKU7"/>
<organism evidence="2 3">
    <name type="scientific">Geranomyces variabilis</name>
    <dbReference type="NCBI Taxonomy" id="109894"/>
    <lineage>
        <taxon>Eukaryota</taxon>
        <taxon>Fungi</taxon>
        <taxon>Fungi incertae sedis</taxon>
        <taxon>Chytridiomycota</taxon>
        <taxon>Chytridiomycota incertae sedis</taxon>
        <taxon>Chytridiomycetes</taxon>
        <taxon>Spizellomycetales</taxon>
        <taxon>Powellomycetaceae</taxon>
        <taxon>Geranomyces</taxon>
    </lineage>
</organism>
<protein>
    <recommendedName>
        <fullName evidence="1">Phosphoribosyltransferase domain-containing protein</fullName>
    </recommendedName>
</protein>
<feature type="domain" description="Phosphoribosyltransferase" evidence="1">
    <location>
        <begin position="19"/>
        <end position="174"/>
    </location>
</feature>
<accession>A0AAD5TKU7</accession>
<dbReference type="SUPFAM" id="SSF53271">
    <property type="entry name" value="PRTase-like"/>
    <property type="match status" value="1"/>
</dbReference>
<dbReference type="Gene3D" id="3.40.50.2020">
    <property type="match status" value="1"/>
</dbReference>
<dbReference type="CDD" id="cd06223">
    <property type="entry name" value="PRTases_typeI"/>
    <property type="match status" value="1"/>
</dbReference>